<evidence type="ECO:0000256" key="2">
    <source>
        <dbReference type="ARBA" id="ARBA00052373"/>
    </source>
</evidence>
<dbReference type="InterPro" id="IPR008794">
    <property type="entry name" value="Pro_racemase_fam"/>
</dbReference>
<accession>A0A117LBF3</accession>
<dbReference type="EMBL" id="LGFO01000032">
    <property type="protein sequence ID" value="KUK36863.1"/>
    <property type="molecule type" value="Genomic_DNA"/>
</dbReference>
<dbReference type="AlphaFoldDB" id="A0A117LBF3"/>
<evidence type="ECO:0000313" key="5">
    <source>
        <dbReference type="EMBL" id="KUK36863.1"/>
    </source>
</evidence>
<evidence type="ECO:0000256" key="3">
    <source>
        <dbReference type="ARBA" id="ARBA00067038"/>
    </source>
</evidence>
<evidence type="ECO:0000313" key="6">
    <source>
        <dbReference type="Proteomes" id="UP000053326"/>
    </source>
</evidence>
<comment type="similarity">
    <text evidence="1">Belongs to the proline racemase family.</text>
</comment>
<evidence type="ECO:0000256" key="1">
    <source>
        <dbReference type="ARBA" id="ARBA00007529"/>
    </source>
</evidence>
<reference evidence="6" key="1">
    <citation type="journal article" date="2015" name="MBio">
        <title>Genome-Resolved Metagenomic Analysis Reveals Roles for Candidate Phyla and Other Microbial Community Members in Biogeochemical Transformations in Oil Reservoirs.</title>
        <authorList>
            <person name="Hu P."/>
            <person name="Tom L."/>
            <person name="Singh A."/>
            <person name="Thomas B.C."/>
            <person name="Baker B.J."/>
            <person name="Piceno Y.M."/>
            <person name="Andersen G.L."/>
            <person name="Banfield J.F."/>
        </authorList>
    </citation>
    <scope>NUCLEOTIDE SEQUENCE [LARGE SCALE GENOMIC DNA]</scope>
</reference>
<dbReference type="PIRSF" id="PIRSF029792">
    <property type="entry name" value="Pro_racemase"/>
    <property type="match status" value="1"/>
</dbReference>
<protein>
    <recommendedName>
        <fullName evidence="4">Proline racemase</fullName>
        <ecNumber evidence="3">5.1.1.4</ecNumber>
    </recommendedName>
</protein>
<dbReference type="SFLD" id="SFLDS00028">
    <property type="entry name" value="Proline_Racemase"/>
    <property type="match status" value="1"/>
</dbReference>
<dbReference type="PATRIC" id="fig|85874.4.peg.1563"/>
<proteinExistence type="inferred from homology"/>
<dbReference type="Pfam" id="PF05544">
    <property type="entry name" value="Pro_racemase"/>
    <property type="match status" value="1"/>
</dbReference>
<dbReference type="GO" id="GO:0047580">
    <property type="term" value="F:4-hydroxyproline epimerase activity"/>
    <property type="evidence" value="ECO:0007669"/>
    <property type="project" value="TreeGrafter"/>
</dbReference>
<dbReference type="GO" id="GO:0018112">
    <property type="term" value="F:proline racemase activity"/>
    <property type="evidence" value="ECO:0007669"/>
    <property type="project" value="UniProtKB-EC"/>
</dbReference>
<name>A0A117LBF3_9THEO</name>
<dbReference type="SUPFAM" id="SSF54506">
    <property type="entry name" value="Diaminopimelate epimerase-like"/>
    <property type="match status" value="1"/>
</dbReference>
<comment type="catalytic activity">
    <reaction evidence="2">
        <text>L-proline = D-proline</text>
        <dbReference type="Rhea" id="RHEA:10680"/>
        <dbReference type="ChEBI" id="CHEBI:57726"/>
        <dbReference type="ChEBI" id="CHEBI:60039"/>
        <dbReference type="EC" id="5.1.1.4"/>
    </reaction>
</comment>
<dbReference type="PANTHER" id="PTHR33442:SF5">
    <property type="entry name" value="BIFUNCTIONAL TRANS-3-HYDROXY-L-PROLINE DEHYDRATASE_2-EPIMERASE"/>
    <property type="match status" value="1"/>
</dbReference>
<gene>
    <name evidence="5" type="ORF">XD66_0424</name>
</gene>
<organism evidence="5 6">
    <name type="scientific">Thermacetogenium phaeum</name>
    <dbReference type="NCBI Taxonomy" id="85874"/>
    <lineage>
        <taxon>Bacteria</taxon>
        <taxon>Bacillati</taxon>
        <taxon>Bacillota</taxon>
        <taxon>Clostridia</taxon>
        <taxon>Thermoanaerobacterales</taxon>
        <taxon>Thermoanaerobacteraceae</taxon>
        <taxon>Thermacetogenium</taxon>
    </lineage>
</organism>
<comment type="caution">
    <text evidence="5">The sequence shown here is derived from an EMBL/GenBank/DDBJ whole genome shotgun (WGS) entry which is preliminary data.</text>
</comment>
<sequence length="337" mass="37399">MRVQLELVLSVIDSHTAGEPTRIFSGGLPRLHGDTMLEKMLYMQRHYDWIRTSTMMEPRGHREMVGAVLTEPTHPEAHVGVFYIDCGYYAPMCGAGALAVGKVLVETGRVPAVEPVTTVVQETPAGLVKTYVEVRDGEVLSVSLENVPSFLYRQNIPLEVPEIGRITVDIAWGGNFFVMVDIEQVAAGIDALPVHRLARLGTEILQVAREQVKVQHPLDPQITFLNDLMFCQQPDKPGAPYRGFVVFGNTQVDRSPCGTGTCARMARHYARGELKLNETFVHQSPAKTLFYGKLIKEVKVGDFTAVVPVIQGEVFITGFNQLVIDRRDPLKKGFLLD</sequence>
<dbReference type="Gene3D" id="3.10.310.10">
    <property type="entry name" value="Diaminopimelate Epimerase, Chain A, domain 1"/>
    <property type="match status" value="2"/>
</dbReference>
<dbReference type="Proteomes" id="UP000053326">
    <property type="component" value="Unassembled WGS sequence"/>
</dbReference>
<dbReference type="EC" id="5.1.1.4" evidence="3"/>
<dbReference type="PANTHER" id="PTHR33442">
    <property type="entry name" value="TRANS-3-HYDROXY-L-PROLINE DEHYDRATASE"/>
    <property type="match status" value="1"/>
</dbReference>
<dbReference type="FunFam" id="3.10.310.10:FF:000005">
    <property type="entry name" value="Proline racemase"/>
    <property type="match status" value="1"/>
</dbReference>
<evidence type="ECO:0000256" key="4">
    <source>
        <dbReference type="ARBA" id="ARBA00069700"/>
    </source>
</evidence>